<name>A0A172QXV3_9CORY</name>
<proteinExistence type="predicted"/>
<organism evidence="1 2">
    <name type="scientific">Corynebacterium crudilactis</name>
    <dbReference type="NCBI Taxonomy" id="1652495"/>
    <lineage>
        <taxon>Bacteria</taxon>
        <taxon>Bacillati</taxon>
        <taxon>Actinomycetota</taxon>
        <taxon>Actinomycetes</taxon>
        <taxon>Mycobacteriales</taxon>
        <taxon>Corynebacteriaceae</taxon>
        <taxon>Corynebacterium</taxon>
    </lineage>
</organism>
<protein>
    <submittedName>
        <fullName evidence="1">Uncharacterized protein</fullName>
    </submittedName>
</protein>
<dbReference type="AlphaFoldDB" id="A0A172QXV3"/>
<gene>
    <name evidence="1" type="ORF">ccrud_14480</name>
</gene>
<evidence type="ECO:0000313" key="2">
    <source>
        <dbReference type="Proteomes" id="UP000076929"/>
    </source>
</evidence>
<sequence>MKVFSRIAVGVVVASVVLVGCSSDGEEVQETPVETVVPSTTTERPQDKYTDVESLPNVENTSVNRADPTDVAYNFVLLSTTFIPGDVFNPQAASERGFPLATQRYQQDHAPVGNEGVARIRGWWNQKTSDDDPVLVVDSFVEVMVKPTPVGPEETSVVRHIRSTQTPVTASGRKLPARVQDAELVVVKVEDGWLVDEATYTAVGG</sequence>
<dbReference type="Proteomes" id="UP000076929">
    <property type="component" value="Plasmid pCRULAC1"/>
</dbReference>
<dbReference type="EMBL" id="CP015623">
    <property type="protein sequence ID" value="ANE05543.1"/>
    <property type="molecule type" value="Genomic_DNA"/>
</dbReference>
<geneLocation type="plasmid" evidence="1 2">
    <name>pCRULAC1</name>
</geneLocation>
<accession>A0A172QXV3</accession>
<reference evidence="1 2" key="1">
    <citation type="submission" date="2016-05" db="EMBL/GenBank/DDBJ databases">
        <title>Complete genome sequence of Corynebacterium crudilactis, a new Corynebacterium species isolated from raw cow's milk.</title>
        <authorList>
            <person name="Christian R."/>
            <person name="Zimmermann J."/>
            <person name="Lipski A."/>
            <person name="Kalinowski J."/>
        </authorList>
    </citation>
    <scope>NUCLEOTIDE SEQUENCE [LARGE SCALE GENOMIC DNA]</scope>
    <source>
        <strain evidence="1 2">JZ16</strain>
        <plasmid evidence="1 2">pCRULAC1</plasmid>
    </source>
</reference>
<evidence type="ECO:0000313" key="1">
    <source>
        <dbReference type="EMBL" id="ANE05543.1"/>
    </source>
</evidence>
<dbReference type="PROSITE" id="PS51257">
    <property type="entry name" value="PROKAR_LIPOPROTEIN"/>
    <property type="match status" value="1"/>
</dbReference>
<dbReference type="KEGG" id="ccjz:ccrud_14480"/>
<keyword evidence="2" id="KW-1185">Reference proteome</keyword>
<keyword evidence="1" id="KW-0614">Plasmid</keyword>